<dbReference type="Pfam" id="PF07690">
    <property type="entry name" value="MFS_1"/>
    <property type="match status" value="1"/>
</dbReference>
<feature type="transmembrane region" description="Helical" evidence="5">
    <location>
        <begin position="37"/>
        <end position="56"/>
    </location>
</feature>
<feature type="transmembrane region" description="Helical" evidence="5">
    <location>
        <begin position="385"/>
        <end position="406"/>
    </location>
</feature>
<feature type="transmembrane region" description="Helical" evidence="5">
    <location>
        <begin position="413"/>
        <end position="434"/>
    </location>
</feature>
<feature type="transmembrane region" description="Helical" evidence="5">
    <location>
        <begin position="137"/>
        <end position="157"/>
    </location>
</feature>
<evidence type="ECO:0000256" key="5">
    <source>
        <dbReference type="SAM" id="Phobius"/>
    </source>
</evidence>
<comment type="subcellular location">
    <subcellularLocation>
        <location evidence="1">Membrane</location>
        <topology evidence="1">Multi-pass membrane protein</topology>
    </subcellularLocation>
</comment>
<evidence type="ECO:0000259" key="6">
    <source>
        <dbReference type="PROSITE" id="PS50850"/>
    </source>
</evidence>
<keyword evidence="2 5" id="KW-0812">Transmembrane</keyword>
<dbReference type="InterPro" id="IPR020846">
    <property type="entry name" value="MFS_dom"/>
</dbReference>
<feature type="transmembrane region" description="Helical" evidence="5">
    <location>
        <begin position="106"/>
        <end position="125"/>
    </location>
</feature>
<feature type="transmembrane region" description="Helical" evidence="5">
    <location>
        <begin position="195"/>
        <end position="215"/>
    </location>
</feature>
<dbReference type="PANTHER" id="PTHR23501">
    <property type="entry name" value="MAJOR FACILITATOR SUPERFAMILY"/>
    <property type="match status" value="1"/>
</dbReference>
<dbReference type="GO" id="GO:0005886">
    <property type="term" value="C:plasma membrane"/>
    <property type="evidence" value="ECO:0007669"/>
    <property type="project" value="TreeGrafter"/>
</dbReference>
<evidence type="ECO:0000313" key="7">
    <source>
        <dbReference type="EMBL" id="KAK4214368.1"/>
    </source>
</evidence>
<dbReference type="Gene3D" id="1.20.1720.10">
    <property type="entry name" value="Multidrug resistance protein D"/>
    <property type="match status" value="1"/>
</dbReference>
<feature type="transmembrane region" description="Helical" evidence="5">
    <location>
        <begin position="284"/>
        <end position="301"/>
    </location>
</feature>
<feature type="transmembrane region" description="Helical" evidence="5">
    <location>
        <begin position="321"/>
        <end position="346"/>
    </location>
</feature>
<dbReference type="CDD" id="cd17502">
    <property type="entry name" value="MFS_Azr1_MDR_like"/>
    <property type="match status" value="1"/>
</dbReference>
<keyword evidence="8" id="KW-1185">Reference proteome</keyword>
<reference evidence="7" key="1">
    <citation type="journal article" date="2023" name="Mol. Phylogenet. Evol.">
        <title>Genome-scale phylogeny and comparative genomics of the fungal order Sordariales.</title>
        <authorList>
            <person name="Hensen N."/>
            <person name="Bonometti L."/>
            <person name="Westerberg I."/>
            <person name="Brannstrom I.O."/>
            <person name="Guillou S."/>
            <person name="Cros-Aarteil S."/>
            <person name="Calhoun S."/>
            <person name="Haridas S."/>
            <person name="Kuo A."/>
            <person name="Mondo S."/>
            <person name="Pangilinan J."/>
            <person name="Riley R."/>
            <person name="LaButti K."/>
            <person name="Andreopoulos B."/>
            <person name="Lipzen A."/>
            <person name="Chen C."/>
            <person name="Yan M."/>
            <person name="Daum C."/>
            <person name="Ng V."/>
            <person name="Clum A."/>
            <person name="Steindorff A."/>
            <person name="Ohm R.A."/>
            <person name="Martin F."/>
            <person name="Silar P."/>
            <person name="Natvig D.O."/>
            <person name="Lalanne C."/>
            <person name="Gautier V."/>
            <person name="Ament-Velasquez S.L."/>
            <person name="Kruys A."/>
            <person name="Hutchinson M.I."/>
            <person name="Powell A.J."/>
            <person name="Barry K."/>
            <person name="Miller A.N."/>
            <person name="Grigoriev I.V."/>
            <person name="Debuchy R."/>
            <person name="Gladieux P."/>
            <person name="Hiltunen Thoren M."/>
            <person name="Johannesson H."/>
        </authorList>
    </citation>
    <scope>NUCLEOTIDE SEQUENCE</scope>
    <source>
        <strain evidence="7">PSN293</strain>
    </source>
</reference>
<evidence type="ECO:0000256" key="3">
    <source>
        <dbReference type="ARBA" id="ARBA00022989"/>
    </source>
</evidence>
<dbReference type="EMBL" id="MU858095">
    <property type="protein sequence ID" value="KAK4214368.1"/>
    <property type="molecule type" value="Genomic_DNA"/>
</dbReference>
<sequence length="606" mass="64955">MSDHPATTVATDKDRELANPFLIPKNADPQDRYLSGLHLHLVIACLFFGGFLMALDTNIINVAVPKISSDFASLADIAWYGNAYLLTVTAFQPIYGSAYKFFRTDYVYRVSVIVFELGSILCAAANGSNMFIVGRAVAGLGAAGLLQGALSIISQVVPLEKRPLYMGVVISVFVITVTVGPVLGGVFTEYSTWRWCFWINVPIGAVVLVGITFTLRATNVVHDDDDSSDENGTDTNKNPRRLPLKTKLLNMDPLGCVLFLGAICSLLLALQWGGQTKPWKHPDVAGCLAGSAALSVLFGYWQWKRGDDALIPLRVLKYRSIWTGGLVLFFLGAAAYVNALFLPFYFQAVRGQTPVQTGVAFIPLLLPQLVGLIVVGAIVKVYGHYVPYMLAGELIAIAGQAMLIRLQPDSTTAYWAGSMAVAGLGTGMAMQLPYTAVAVVLSDEDIPTGNAIAVLFYQLGGAIAISVGQVITITTLFDLVAERQGEGLLPGTPFLAQMLLAVGAPNLHLLTGGSAAVLAVLREIWNSAIAKTMIVSLVVVVASVPFTLGMEWLNAVKVAEERRKKEKEHDTAGAGPEVCRTEALEARDEKAGAVDVNIKSDCSDRV</sequence>
<feature type="transmembrane region" description="Helical" evidence="5">
    <location>
        <begin position="251"/>
        <end position="272"/>
    </location>
</feature>
<evidence type="ECO:0000256" key="4">
    <source>
        <dbReference type="ARBA" id="ARBA00023136"/>
    </source>
</evidence>
<reference evidence="7" key="2">
    <citation type="submission" date="2023-05" db="EMBL/GenBank/DDBJ databases">
        <authorList>
            <consortium name="Lawrence Berkeley National Laboratory"/>
            <person name="Steindorff A."/>
            <person name="Hensen N."/>
            <person name="Bonometti L."/>
            <person name="Westerberg I."/>
            <person name="Brannstrom I.O."/>
            <person name="Guillou S."/>
            <person name="Cros-Aarteil S."/>
            <person name="Calhoun S."/>
            <person name="Haridas S."/>
            <person name="Kuo A."/>
            <person name="Mondo S."/>
            <person name="Pangilinan J."/>
            <person name="Riley R."/>
            <person name="Labutti K."/>
            <person name="Andreopoulos B."/>
            <person name="Lipzen A."/>
            <person name="Chen C."/>
            <person name="Yanf M."/>
            <person name="Daum C."/>
            <person name="Ng V."/>
            <person name="Clum A."/>
            <person name="Ohm R."/>
            <person name="Martin F."/>
            <person name="Silar P."/>
            <person name="Natvig D."/>
            <person name="Lalanne C."/>
            <person name="Gautier V."/>
            <person name="Ament-Velasquez S.L."/>
            <person name="Kruys A."/>
            <person name="Hutchinson M.I."/>
            <person name="Powell A.J."/>
            <person name="Barry K."/>
            <person name="Miller A.N."/>
            <person name="Grigoriev I.V."/>
            <person name="Debuchy R."/>
            <person name="Gladieux P."/>
            <person name="Thoren M.H."/>
            <person name="Johannesson H."/>
        </authorList>
    </citation>
    <scope>NUCLEOTIDE SEQUENCE</scope>
    <source>
        <strain evidence="7">PSN293</strain>
    </source>
</reference>
<dbReference type="InterPro" id="IPR036259">
    <property type="entry name" value="MFS_trans_sf"/>
</dbReference>
<evidence type="ECO:0000313" key="8">
    <source>
        <dbReference type="Proteomes" id="UP001301769"/>
    </source>
</evidence>
<dbReference type="SUPFAM" id="SSF103473">
    <property type="entry name" value="MFS general substrate transporter"/>
    <property type="match status" value="1"/>
</dbReference>
<dbReference type="PANTHER" id="PTHR23501:SF199">
    <property type="entry name" value="MFS EFFLUX TRANSPORTER INPD-RELATED"/>
    <property type="match status" value="1"/>
</dbReference>
<feature type="transmembrane region" description="Helical" evidence="5">
    <location>
        <begin position="358"/>
        <end position="379"/>
    </location>
</feature>
<dbReference type="PROSITE" id="PS50850">
    <property type="entry name" value="MFS"/>
    <property type="match status" value="1"/>
</dbReference>
<dbReference type="Gene3D" id="1.20.1250.20">
    <property type="entry name" value="MFS general substrate transporter like domains"/>
    <property type="match status" value="1"/>
</dbReference>
<dbReference type="InterPro" id="IPR011701">
    <property type="entry name" value="MFS"/>
</dbReference>
<keyword evidence="3 5" id="KW-1133">Transmembrane helix</keyword>
<accession>A0AAN6Y820</accession>
<feature type="transmembrane region" description="Helical" evidence="5">
    <location>
        <begin position="163"/>
        <end position="183"/>
    </location>
</feature>
<feature type="transmembrane region" description="Helical" evidence="5">
    <location>
        <begin position="77"/>
        <end position="94"/>
    </location>
</feature>
<feature type="domain" description="Major facilitator superfamily (MFS) profile" evidence="6">
    <location>
        <begin position="42"/>
        <end position="531"/>
    </location>
</feature>
<evidence type="ECO:0000256" key="2">
    <source>
        <dbReference type="ARBA" id="ARBA00022692"/>
    </source>
</evidence>
<gene>
    <name evidence="7" type="ORF">QBC37DRAFT_284062</name>
</gene>
<keyword evidence="4 5" id="KW-0472">Membrane</keyword>
<feature type="transmembrane region" description="Helical" evidence="5">
    <location>
        <begin position="454"/>
        <end position="477"/>
    </location>
</feature>
<organism evidence="7 8">
    <name type="scientific">Rhypophila decipiens</name>
    <dbReference type="NCBI Taxonomy" id="261697"/>
    <lineage>
        <taxon>Eukaryota</taxon>
        <taxon>Fungi</taxon>
        <taxon>Dikarya</taxon>
        <taxon>Ascomycota</taxon>
        <taxon>Pezizomycotina</taxon>
        <taxon>Sordariomycetes</taxon>
        <taxon>Sordariomycetidae</taxon>
        <taxon>Sordariales</taxon>
        <taxon>Naviculisporaceae</taxon>
        <taxon>Rhypophila</taxon>
    </lineage>
</organism>
<protein>
    <submittedName>
        <fullName evidence="7">HC-toxin efflux carrier</fullName>
    </submittedName>
</protein>
<dbReference type="Proteomes" id="UP001301769">
    <property type="component" value="Unassembled WGS sequence"/>
</dbReference>
<proteinExistence type="predicted"/>
<name>A0AAN6Y820_9PEZI</name>
<dbReference type="AlphaFoldDB" id="A0AAN6Y820"/>
<feature type="transmembrane region" description="Helical" evidence="5">
    <location>
        <begin position="533"/>
        <end position="555"/>
    </location>
</feature>
<dbReference type="GO" id="GO:0022857">
    <property type="term" value="F:transmembrane transporter activity"/>
    <property type="evidence" value="ECO:0007669"/>
    <property type="project" value="InterPro"/>
</dbReference>
<comment type="caution">
    <text evidence="7">The sequence shown here is derived from an EMBL/GenBank/DDBJ whole genome shotgun (WGS) entry which is preliminary data.</text>
</comment>
<feature type="transmembrane region" description="Helical" evidence="5">
    <location>
        <begin position="498"/>
        <end position="521"/>
    </location>
</feature>
<evidence type="ECO:0000256" key="1">
    <source>
        <dbReference type="ARBA" id="ARBA00004141"/>
    </source>
</evidence>